<feature type="region of interest" description="Disordered" evidence="1">
    <location>
        <begin position="231"/>
        <end position="292"/>
    </location>
</feature>
<organism evidence="2 3">
    <name type="scientific">Mycena rosella</name>
    <name type="common">Pink bonnet</name>
    <name type="synonym">Agaricus rosellus</name>
    <dbReference type="NCBI Taxonomy" id="1033263"/>
    <lineage>
        <taxon>Eukaryota</taxon>
        <taxon>Fungi</taxon>
        <taxon>Dikarya</taxon>
        <taxon>Basidiomycota</taxon>
        <taxon>Agaricomycotina</taxon>
        <taxon>Agaricomycetes</taxon>
        <taxon>Agaricomycetidae</taxon>
        <taxon>Agaricales</taxon>
        <taxon>Marasmiineae</taxon>
        <taxon>Mycenaceae</taxon>
        <taxon>Mycena</taxon>
    </lineage>
</organism>
<gene>
    <name evidence="2" type="ORF">B0H17DRAFT_1140431</name>
</gene>
<name>A0AAD7D3H7_MYCRO</name>
<dbReference type="EMBL" id="JARKIE010000151">
    <property type="protein sequence ID" value="KAJ7675230.1"/>
    <property type="molecule type" value="Genomic_DNA"/>
</dbReference>
<evidence type="ECO:0000313" key="2">
    <source>
        <dbReference type="EMBL" id="KAJ7675230.1"/>
    </source>
</evidence>
<accession>A0AAD7D3H7</accession>
<reference evidence="2" key="1">
    <citation type="submission" date="2023-03" db="EMBL/GenBank/DDBJ databases">
        <title>Massive genome expansion in bonnet fungi (Mycena s.s.) driven by repeated elements and novel gene families across ecological guilds.</title>
        <authorList>
            <consortium name="Lawrence Berkeley National Laboratory"/>
            <person name="Harder C.B."/>
            <person name="Miyauchi S."/>
            <person name="Viragh M."/>
            <person name="Kuo A."/>
            <person name="Thoen E."/>
            <person name="Andreopoulos B."/>
            <person name="Lu D."/>
            <person name="Skrede I."/>
            <person name="Drula E."/>
            <person name="Henrissat B."/>
            <person name="Morin E."/>
            <person name="Kohler A."/>
            <person name="Barry K."/>
            <person name="LaButti K."/>
            <person name="Morin E."/>
            <person name="Salamov A."/>
            <person name="Lipzen A."/>
            <person name="Mereny Z."/>
            <person name="Hegedus B."/>
            <person name="Baldrian P."/>
            <person name="Stursova M."/>
            <person name="Weitz H."/>
            <person name="Taylor A."/>
            <person name="Grigoriev I.V."/>
            <person name="Nagy L.G."/>
            <person name="Martin F."/>
            <person name="Kauserud H."/>
        </authorList>
    </citation>
    <scope>NUCLEOTIDE SEQUENCE</scope>
    <source>
        <strain evidence="2">CBHHK067</strain>
    </source>
</reference>
<keyword evidence="3" id="KW-1185">Reference proteome</keyword>
<evidence type="ECO:0000256" key="1">
    <source>
        <dbReference type="SAM" id="MobiDB-lite"/>
    </source>
</evidence>
<protein>
    <submittedName>
        <fullName evidence="2">Uncharacterized protein</fullName>
    </submittedName>
</protein>
<evidence type="ECO:0000313" key="3">
    <source>
        <dbReference type="Proteomes" id="UP001221757"/>
    </source>
</evidence>
<proteinExistence type="predicted"/>
<dbReference type="Proteomes" id="UP001221757">
    <property type="component" value="Unassembled WGS sequence"/>
</dbReference>
<sequence>MAARTVEQHIKGGEIRPLLLDFANNFDLEATDQGYYTGDIIYDAPAGNIKKSEGPAGPTRLTGTGSDKPLDIAHERGQEQAMNDIHKNPELLKEFYVYLLGEAKVDLKTYPAGPVGDMEEALKQYLAFEAVVNFFKPWLKKRKGYLVPKGKIFYNTDAEKFHGQEFTKSDIVLALGLKTSTIGNINKYFDHDRLLHTPEAKEWFNSGGVKHGSTYNSMKPSLWKKHVDTNQQAANQCKRNSSSSDSDNSSDEGGNSSDGGQSKRRALKKKKAAKKEKQARKKNSKLDYSNMD</sequence>
<comment type="caution">
    <text evidence="2">The sequence shown here is derived from an EMBL/GenBank/DDBJ whole genome shotgun (WGS) entry which is preliminary data.</text>
</comment>
<feature type="compositionally biased region" description="Low complexity" evidence="1">
    <location>
        <begin position="240"/>
        <end position="260"/>
    </location>
</feature>
<feature type="compositionally biased region" description="Basic residues" evidence="1">
    <location>
        <begin position="262"/>
        <end position="283"/>
    </location>
</feature>
<dbReference type="AlphaFoldDB" id="A0AAD7D3H7"/>